<dbReference type="KEGG" id="bvo:Pan97_07340"/>
<feature type="repeat" description="TPR" evidence="2">
    <location>
        <begin position="468"/>
        <end position="501"/>
    </location>
</feature>
<dbReference type="Pfam" id="PF13432">
    <property type="entry name" value="TPR_16"/>
    <property type="match status" value="2"/>
</dbReference>
<keyword evidence="5" id="KW-1185">Reference proteome</keyword>
<gene>
    <name evidence="4" type="primary">sunS_1</name>
    <name evidence="4" type="ORF">Pan97_07340</name>
</gene>
<dbReference type="PANTHER" id="PTHR43630:SF2">
    <property type="entry name" value="GLYCOSYLTRANSFERASE"/>
    <property type="match status" value="1"/>
</dbReference>
<dbReference type="Pfam" id="PF13181">
    <property type="entry name" value="TPR_8"/>
    <property type="match status" value="1"/>
</dbReference>
<proteinExistence type="inferred from homology"/>
<dbReference type="Pfam" id="PF13428">
    <property type="entry name" value="TPR_14"/>
    <property type="match status" value="1"/>
</dbReference>
<dbReference type="SMART" id="SM00028">
    <property type="entry name" value="TPR"/>
    <property type="match status" value="7"/>
</dbReference>
<dbReference type="Gene3D" id="3.90.550.10">
    <property type="entry name" value="Spore Coat Polysaccharide Biosynthesis Protein SpsA, Chain A"/>
    <property type="match status" value="1"/>
</dbReference>
<feature type="domain" description="Glycosyltransferase 2-like" evidence="3">
    <location>
        <begin position="19"/>
        <end position="122"/>
    </location>
</feature>
<accession>A0A518C3D3</accession>
<evidence type="ECO:0000256" key="2">
    <source>
        <dbReference type="PROSITE-ProRule" id="PRU00339"/>
    </source>
</evidence>
<dbReference type="GO" id="GO:0016757">
    <property type="term" value="F:glycosyltransferase activity"/>
    <property type="evidence" value="ECO:0007669"/>
    <property type="project" value="UniProtKB-KW"/>
</dbReference>
<evidence type="ECO:0000313" key="4">
    <source>
        <dbReference type="EMBL" id="QDU73735.1"/>
    </source>
</evidence>
<feature type="repeat" description="TPR" evidence="2">
    <location>
        <begin position="216"/>
        <end position="249"/>
    </location>
</feature>
<evidence type="ECO:0000259" key="3">
    <source>
        <dbReference type="Pfam" id="PF00535"/>
    </source>
</evidence>
<dbReference type="PROSITE" id="PS50005">
    <property type="entry name" value="TPR"/>
    <property type="match status" value="3"/>
</dbReference>
<evidence type="ECO:0000256" key="1">
    <source>
        <dbReference type="ARBA" id="ARBA00038494"/>
    </source>
</evidence>
<evidence type="ECO:0000313" key="5">
    <source>
        <dbReference type="Proteomes" id="UP000318626"/>
    </source>
</evidence>
<dbReference type="SUPFAM" id="SSF53448">
    <property type="entry name" value="Nucleotide-diphospho-sugar transferases"/>
    <property type="match status" value="1"/>
</dbReference>
<keyword evidence="4" id="KW-0328">Glycosyltransferase</keyword>
<feature type="repeat" description="TPR" evidence="2">
    <location>
        <begin position="434"/>
        <end position="467"/>
    </location>
</feature>
<keyword evidence="4" id="KW-0808">Transferase</keyword>
<dbReference type="InterPro" id="IPR011990">
    <property type="entry name" value="TPR-like_helical_dom_sf"/>
</dbReference>
<dbReference type="Proteomes" id="UP000318626">
    <property type="component" value="Chromosome"/>
</dbReference>
<dbReference type="PANTHER" id="PTHR43630">
    <property type="entry name" value="POLY-BETA-1,6-N-ACETYL-D-GLUCOSAMINE SYNTHASE"/>
    <property type="match status" value="1"/>
</dbReference>
<organism evidence="4 5">
    <name type="scientific">Bremerella volcania</name>
    <dbReference type="NCBI Taxonomy" id="2527984"/>
    <lineage>
        <taxon>Bacteria</taxon>
        <taxon>Pseudomonadati</taxon>
        <taxon>Planctomycetota</taxon>
        <taxon>Planctomycetia</taxon>
        <taxon>Pirellulales</taxon>
        <taxon>Pirellulaceae</taxon>
        <taxon>Bremerella</taxon>
    </lineage>
</organism>
<dbReference type="SUPFAM" id="SSF48452">
    <property type="entry name" value="TPR-like"/>
    <property type="match status" value="2"/>
</dbReference>
<dbReference type="CDD" id="cd02511">
    <property type="entry name" value="Beta4Glucosyltransferase"/>
    <property type="match status" value="1"/>
</dbReference>
<dbReference type="InterPro" id="IPR029044">
    <property type="entry name" value="Nucleotide-diphossugar_trans"/>
</dbReference>
<keyword evidence="2" id="KW-0802">TPR repeat</keyword>
<comment type="similarity">
    <text evidence="1">Belongs to the glycosyltransferase 2 family. WaaE/KdtX subfamily.</text>
</comment>
<protein>
    <submittedName>
        <fullName evidence="4">SPBc2 prophage-derived glycosyltransferase SunS</fullName>
        <ecNumber evidence="4">2.4.1.-</ecNumber>
    </submittedName>
</protein>
<dbReference type="EMBL" id="CP036289">
    <property type="protein sequence ID" value="QDU73735.1"/>
    <property type="molecule type" value="Genomic_DNA"/>
</dbReference>
<sequence>MPCKHDSTSSCPWCRPQLSLCMIVRDAARTLEPCLESIRPWVDEIVIVDTGSVDQTLEIAERYQARVFHFPWCDDFSAARNESLRYASGEWIFWMDADDTIDAANGHKLRGLVDQDHHENTLGYVVQVHCPATGEGQDFTAVDHVKLIRNRPDLRFEGRIHEQILSAIRNAGGDTAWTDIFVTHSGSDQSAEGRRKKHERDLRILHLDHQERPEHPFVLFNLGMTYADMEQYEKAVDWLQQSIARAQPPESHLRKAYALLASSLYQLGRKAEAKDVCERGLKVASNDPELLFRKAMLAHEAGSLEEAEAAYRQALKPSVERHFASIDMGIIGAKARHNLACVYADMNRDDLAEIQYRRAVRTKRCTASGPVLIASLIRQRKFTSAELELEWLEQNSLEVWQVLLLRSQLHEAQGSLTKARDLLTEATSRFSDKPDVWEALARFLFERDELDQAVEPLSELVDLEPHNAAAWHNLGIAKLRGGDLPGAQAALRVSLDLRPESNSTREALQEASQVVREQVAI</sequence>
<dbReference type="Gene3D" id="1.25.40.10">
    <property type="entry name" value="Tetratricopeptide repeat domain"/>
    <property type="match status" value="2"/>
</dbReference>
<dbReference type="AlphaFoldDB" id="A0A518C3D3"/>
<name>A0A518C3D3_9BACT</name>
<dbReference type="InterPro" id="IPR001173">
    <property type="entry name" value="Glyco_trans_2-like"/>
</dbReference>
<reference evidence="5" key="1">
    <citation type="submission" date="2019-02" db="EMBL/GenBank/DDBJ databases">
        <title>Deep-cultivation of Planctomycetes and their phenomic and genomic characterization uncovers novel biology.</title>
        <authorList>
            <person name="Wiegand S."/>
            <person name="Jogler M."/>
            <person name="Boedeker C."/>
            <person name="Pinto D."/>
            <person name="Vollmers J."/>
            <person name="Rivas-Marin E."/>
            <person name="Kohn T."/>
            <person name="Peeters S.H."/>
            <person name="Heuer A."/>
            <person name="Rast P."/>
            <person name="Oberbeckmann S."/>
            <person name="Bunk B."/>
            <person name="Jeske O."/>
            <person name="Meyerdierks A."/>
            <person name="Storesund J.E."/>
            <person name="Kallscheuer N."/>
            <person name="Luecker S."/>
            <person name="Lage O.M."/>
            <person name="Pohl T."/>
            <person name="Merkel B.J."/>
            <person name="Hornburger P."/>
            <person name="Mueller R.-W."/>
            <person name="Bruemmer F."/>
            <person name="Labrenz M."/>
            <person name="Spormann A.M."/>
            <person name="Op den Camp H."/>
            <person name="Overmann J."/>
            <person name="Amann R."/>
            <person name="Jetten M.S.M."/>
            <person name="Mascher T."/>
            <person name="Medema M.H."/>
            <person name="Devos D.P."/>
            <person name="Kaster A.-K."/>
            <person name="Ovreas L."/>
            <person name="Rohde M."/>
            <person name="Galperin M.Y."/>
            <person name="Jogler C."/>
        </authorList>
    </citation>
    <scope>NUCLEOTIDE SEQUENCE [LARGE SCALE GENOMIC DNA]</scope>
    <source>
        <strain evidence="5">Pan97</strain>
    </source>
</reference>
<dbReference type="EC" id="2.4.1.-" evidence="4"/>
<dbReference type="InterPro" id="IPR019734">
    <property type="entry name" value="TPR_rpt"/>
</dbReference>
<dbReference type="Pfam" id="PF00535">
    <property type="entry name" value="Glycos_transf_2"/>
    <property type="match status" value="1"/>
</dbReference>
<dbReference type="Pfam" id="PF13374">
    <property type="entry name" value="TPR_10"/>
    <property type="match status" value="1"/>
</dbReference>